<protein>
    <submittedName>
        <fullName evidence="3">NERD domain-containing protein</fullName>
    </submittedName>
</protein>
<dbReference type="RefSeq" id="WP_176614133.1">
    <property type="nucleotide sequence ID" value="NZ_JABXXR010000102.1"/>
</dbReference>
<evidence type="ECO:0000256" key="1">
    <source>
        <dbReference type="SAM" id="MobiDB-lite"/>
    </source>
</evidence>
<dbReference type="Pfam" id="PF08378">
    <property type="entry name" value="NERD"/>
    <property type="match status" value="1"/>
</dbReference>
<dbReference type="PROSITE" id="PS50965">
    <property type="entry name" value="NERD"/>
    <property type="match status" value="1"/>
</dbReference>
<feature type="domain" description="NERD" evidence="2">
    <location>
        <begin position="89"/>
        <end position="206"/>
    </location>
</feature>
<dbReference type="AlphaFoldDB" id="A0A850P9E0"/>
<comment type="caution">
    <text evidence="3">The sequence shown here is derived from an EMBL/GenBank/DDBJ whole genome shotgun (WGS) entry which is preliminary data.</text>
</comment>
<evidence type="ECO:0000313" key="4">
    <source>
        <dbReference type="Proteomes" id="UP000585665"/>
    </source>
</evidence>
<evidence type="ECO:0000259" key="2">
    <source>
        <dbReference type="PROSITE" id="PS50965"/>
    </source>
</evidence>
<accession>A0A850P9E0</accession>
<organism evidence="3 4">
    <name type="scientific">Ameyamaea chiangmaiensis</name>
    <dbReference type="NCBI Taxonomy" id="442969"/>
    <lineage>
        <taxon>Bacteria</taxon>
        <taxon>Pseudomonadati</taxon>
        <taxon>Pseudomonadota</taxon>
        <taxon>Alphaproteobacteria</taxon>
        <taxon>Acetobacterales</taxon>
        <taxon>Acetobacteraceae</taxon>
        <taxon>Ameyamaea</taxon>
    </lineage>
</organism>
<keyword evidence="4" id="KW-1185">Reference proteome</keyword>
<proteinExistence type="predicted"/>
<feature type="region of interest" description="Disordered" evidence="1">
    <location>
        <begin position="30"/>
        <end position="89"/>
    </location>
</feature>
<reference evidence="3 4" key="1">
    <citation type="submission" date="2020-06" db="EMBL/GenBank/DDBJ databases">
        <title>Description of novel acetic acid bacteria.</title>
        <authorList>
            <person name="Sombolestani A."/>
        </authorList>
    </citation>
    <scope>NUCLEOTIDE SEQUENCE [LARGE SCALE GENOMIC DNA]</scope>
    <source>
        <strain evidence="3 4">LMG 27010</strain>
    </source>
</reference>
<dbReference type="Proteomes" id="UP000585665">
    <property type="component" value="Unassembled WGS sequence"/>
</dbReference>
<feature type="compositionally biased region" description="Basic and acidic residues" evidence="1">
    <location>
        <begin position="36"/>
        <end position="54"/>
    </location>
</feature>
<gene>
    <name evidence="3" type="ORF">HUK82_11725</name>
</gene>
<name>A0A850P9E0_9PROT</name>
<dbReference type="InterPro" id="IPR011528">
    <property type="entry name" value="NERD"/>
</dbReference>
<dbReference type="EMBL" id="JABXXR010000102">
    <property type="protein sequence ID" value="NVN41225.1"/>
    <property type="molecule type" value="Genomic_DNA"/>
</dbReference>
<sequence>MRDIVILVVCGVVATAVRIVWRAWTGAAAPRSRPAFRPERPAPKPEPAPEREPEPEAGPLADLSDDAPPSGAASTRVADGLDVESAAAKGQDGERRVAMLLRRLNRPVLNDVILSDSQGLTQVDHIVKMPWGLVVIETKNYGGFVTGTPDPGVWKQSFRHYGSDRYYLFQNPLRQNTRHVSAVREICRLPEHVVPLVVFAGKARTSPRIHARIVRIAWLVTWFGQRPELPFISYQRLDDAWDSLKINANANSHRREEHLAALRARA</sequence>
<evidence type="ECO:0000313" key="3">
    <source>
        <dbReference type="EMBL" id="NVN41225.1"/>
    </source>
</evidence>